<gene>
    <name evidence="2" type="ORF">NCTC13184_04961</name>
</gene>
<evidence type="ECO:0000313" key="3">
    <source>
        <dbReference type="Proteomes" id="UP000255082"/>
    </source>
</evidence>
<feature type="compositionally biased region" description="Polar residues" evidence="1">
    <location>
        <begin position="42"/>
        <end position="54"/>
    </location>
</feature>
<evidence type="ECO:0000256" key="1">
    <source>
        <dbReference type="SAM" id="MobiDB-lite"/>
    </source>
</evidence>
<organism evidence="2 3">
    <name type="scientific">Nocardia africana</name>
    <dbReference type="NCBI Taxonomy" id="134964"/>
    <lineage>
        <taxon>Bacteria</taxon>
        <taxon>Bacillati</taxon>
        <taxon>Actinomycetota</taxon>
        <taxon>Actinomycetes</taxon>
        <taxon>Mycobacteriales</taxon>
        <taxon>Nocardiaceae</taxon>
        <taxon>Nocardia</taxon>
    </lineage>
</organism>
<dbReference type="Proteomes" id="UP000255082">
    <property type="component" value="Unassembled WGS sequence"/>
</dbReference>
<name>A0A378WYM9_9NOCA</name>
<dbReference type="AlphaFoldDB" id="A0A378WYM9"/>
<sequence length="62" mass="6557">MHDEQNADSDAHDDEPQKRGGYAAPRRPFELPRSPAGPAQGAESQTSEQSTTAPNLDPPASA</sequence>
<proteinExistence type="predicted"/>
<accession>A0A378WYM9</accession>
<reference evidence="2 3" key="1">
    <citation type="submission" date="2018-06" db="EMBL/GenBank/DDBJ databases">
        <authorList>
            <consortium name="Pathogen Informatics"/>
            <person name="Doyle S."/>
        </authorList>
    </citation>
    <scope>NUCLEOTIDE SEQUENCE [LARGE SCALE GENOMIC DNA]</scope>
    <source>
        <strain evidence="2 3">NCTC13184</strain>
    </source>
</reference>
<protein>
    <submittedName>
        <fullName evidence="2">Uncharacterized protein</fullName>
    </submittedName>
</protein>
<dbReference type="EMBL" id="UGRU01000001">
    <property type="protein sequence ID" value="SUA46436.1"/>
    <property type="molecule type" value="Genomic_DNA"/>
</dbReference>
<evidence type="ECO:0000313" key="2">
    <source>
        <dbReference type="EMBL" id="SUA46436.1"/>
    </source>
</evidence>
<feature type="region of interest" description="Disordered" evidence="1">
    <location>
        <begin position="1"/>
        <end position="62"/>
    </location>
</feature>